<sequence length="211" mass="24366">MEPHQKRLQDLEQHLCENLELQKKLEDSLRYEDNEKTKAKLNKEIQELKENITACQNELDTVTKQITEREALAREMPSVTFDELDIVTKFILGMPPASSQINFDLTNISLKIEKNHLSQGVHFLITMGMGKVREVHRFVEHNAILYPDFPEKLKAGFLAEYRRLRIAGFEGDALFDCLHKFSCCNSSDMKRAAAGLAVLSYLFERCEVFEL</sequence>
<protein>
    <recommendedName>
        <fullName evidence="4">FRIGIDA-like protein</fullName>
    </recommendedName>
</protein>
<evidence type="ECO:0000313" key="2">
    <source>
        <dbReference type="EMBL" id="MFB2880532.1"/>
    </source>
</evidence>
<keyword evidence="3" id="KW-1185">Reference proteome</keyword>
<keyword evidence="1" id="KW-0175">Coiled coil</keyword>
<evidence type="ECO:0008006" key="4">
    <source>
        <dbReference type="Google" id="ProtNLM"/>
    </source>
</evidence>
<accession>A0ABV4XCM3</accession>
<evidence type="ECO:0000313" key="3">
    <source>
        <dbReference type="Proteomes" id="UP001576774"/>
    </source>
</evidence>
<reference evidence="2 3" key="1">
    <citation type="submission" date="2024-09" db="EMBL/GenBank/DDBJ databases">
        <title>Floridaenema gen nov. (Aerosakkonemataceae, Aerosakkonematales ord. nov., Cyanobacteria) from benthic tropical and subtropical fresh waters, with the description of four new species.</title>
        <authorList>
            <person name="Moretto J.A."/>
            <person name="Berthold D.E."/>
            <person name="Lefler F.W."/>
            <person name="Huang I.-S."/>
            <person name="Laughinghouse H. IV."/>
        </authorList>
    </citation>
    <scope>NUCLEOTIDE SEQUENCE [LARGE SCALE GENOMIC DNA]</scope>
    <source>
        <strain evidence="2 3">BLCC-F46</strain>
    </source>
</reference>
<dbReference type="RefSeq" id="WP_413273542.1">
    <property type="nucleotide sequence ID" value="NZ_JBHFNQ010000204.1"/>
</dbReference>
<name>A0ABV4XCM3_9CYAN</name>
<feature type="coiled-coil region" evidence="1">
    <location>
        <begin position="31"/>
        <end position="65"/>
    </location>
</feature>
<evidence type="ECO:0000256" key="1">
    <source>
        <dbReference type="SAM" id="Coils"/>
    </source>
</evidence>
<dbReference type="Proteomes" id="UP001576774">
    <property type="component" value="Unassembled WGS sequence"/>
</dbReference>
<organism evidence="2 3">
    <name type="scientific">Floridaenema aerugineum BLCC-F46</name>
    <dbReference type="NCBI Taxonomy" id="3153654"/>
    <lineage>
        <taxon>Bacteria</taxon>
        <taxon>Bacillati</taxon>
        <taxon>Cyanobacteriota</taxon>
        <taxon>Cyanophyceae</taxon>
        <taxon>Oscillatoriophycideae</taxon>
        <taxon>Aerosakkonematales</taxon>
        <taxon>Aerosakkonemataceae</taxon>
        <taxon>Floridanema</taxon>
        <taxon>Floridanema aerugineum</taxon>
    </lineage>
</organism>
<dbReference type="EMBL" id="JBHFNQ010000204">
    <property type="protein sequence ID" value="MFB2880532.1"/>
    <property type="molecule type" value="Genomic_DNA"/>
</dbReference>
<comment type="caution">
    <text evidence="2">The sequence shown here is derived from an EMBL/GenBank/DDBJ whole genome shotgun (WGS) entry which is preliminary data.</text>
</comment>
<proteinExistence type="predicted"/>
<gene>
    <name evidence="2" type="ORF">ACE1CC_27090</name>
</gene>